<dbReference type="CDD" id="cd12395">
    <property type="entry name" value="RRM2_RBM34"/>
    <property type="match status" value="1"/>
</dbReference>
<organism evidence="8">
    <name type="scientific">Graphocephala atropunctata</name>
    <dbReference type="NCBI Taxonomy" id="36148"/>
    <lineage>
        <taxon>Eukaryota</taxon>
        <taxon>Metazoa</taxon>
        <taxon>Ecdysozoa</taxon>
        <taxon>Arthropoda</taxon>
        <taxon>Hexapoda</taxon>
        <taxon>Insecta</taxon>
        <taxon>Pterygota</taxon>
        <taxon>Neoptera</taxon>
        <taxon>Paraneoptera</taxon>
        <taxon>Hemiptera</taxon>
        <taxon>Auchenorrhyncha</taxon>
        <taxon>Membracoidea</taxon>
        <taxon>Cicadellidae</taxon>
        <taxon>Cicadellinae</taxon>
        <taxon>Cicadellini</taxon>
        <taxon>Graphocephala</taxon>
    </lineage>
</organism>
<name>A0A1B6LZX2_9HEMI</name>
<gene>
    <name evidence="8" type="ORF">g.24345</name>
</gene>
<dbReference type="PANTHER" id="PTHR23236:SF25">
    <property type="entry name" value="RNA-BINDING PROTEIN 34"/>
    <property type="match status" value="1"/>
</dbReference>
<dbReference type="InterPro" id="IPR000504">
    <property type="entry name" value="RRM_dom"/>
</dbReference>
<evidence type="ECO:0000259" key="7">
    <source>
        <dbReference type="PROSITE" id="PS50102"/>
    </source>
</evidence>
<dbReference type="PANTHER" id="PTHR23236">
    <property type="entry name" value="EUKARYOTIC TRANSLATION INITIATION FACTOR 4B/4H"/>
    <property type="match status" value="1"/>
</dbReference>
<keyword evidence="3 5" id="KW-0694">RNA-binding</keyword>
<dbReference type="Pfam" id="PF00076">
    <property type="entry name" value="RRM_1"/>
    <property type="match status" value="1"/>
</dbReference>
<evidence type="ECO:0000313" key="8">
    <source>
        <dbReference type="EMBL" id="JAT29233.1"/>
    </source>
</evidence>
<dbReference type="InterPro" id="IPR034221">
    <property type="entry name" value="RBM34_RRM2"/>
</dbReference>
<evidence type="ECO:0000256" key="4">
    <source>
        <dbReference type="ARBA" id="ARBA00023242"/>
    </source>
</evidence>
<evidence type="ECO:0000256" key="1">
    <source>
        <dbReference type="ARBA" id="ARBA00004604"/>
    </source>
</evidence>
<sequence length="150" mass="16913">VGNLDFNAKDDDLWTAFKDCGEIESVRIIRKSQSGKAMGIAYVNFKSPDSVDLALRLDGSSLLNRDLRVSRISANSRSLSNLEKVKRRKKKKNNKAGIGKRKDQTKDGEEHKEGNNFEMKSSTDFEQSDTNPPVVKKVKKKKKIVENSLE</sequence>
<feature type="domain" description="RRM" evidence="7">
    <location>
        <begin position="1"/>
        <end position="74"/>
    </location>
</feature>
<accession>A0A1B6LZX2</accession>
<dbReference type="PROSITE" id="PS50102">
    <property type="entry name" value="RRM"/>
    <property type="match status" value="1"/>
</dbReference>
<comment type="subcellular location">
    <subcellularLocation>
        <location evidence="1">Nucleus</location>
        <location evidence="1">Nucleolus</location>
    </subcellularLocation>
</comment>
<reference evidence="8" key="1">
    <citation type="submission" date="2015-11" db="EMBL/GenBank/DDBJ databases">
        <title>De novo transcriptome assembly of four potential Pierce s Disease insect vectors from Arizona vineyards.</title>
        <authorList>
            <person name="Tassone E.E."/>
        </authorList>
    </citation>
    <scope>NUCLEOTIDE SEQUENCE</scope>
</reference>
<proteinExistence type="inferred from homology"/>
<keyword evidence="4" id="KW-0539">Nucleus</keyword>
<dbReference type="SMART" id="SM00360">
    <property type="entry name" value="RRM"/>
    <property type="match status" value="1"/>
</dbReference>
<feature type="region of interest" description="Disordered" evidence="6">
    <location>
        <begin position="78"/>
        <end position="150"/>
    </location>
</feature>
<protein>
    <recommendedName>
        <fullName evidence="7">RRM domain-containing protein</fullName>
    </recommendedName>
</protein>
<dbReference type="GO" id="GO:0005730">
    <property type="term" value="C:nucleolus"/>
    <property type="evidence" value="ECO:0007669"/>
    <property type="project" value="UniProtKB-SubCell"/>
</dbReference>
<feature type="compositionally biased region" description="Polar residues" evidence="6">
    <location>
        <begin position="118"/>
        <end position="131"/>
    </location>
</feature>
<evidence type="ECO:0000256" key="6">
    <source>
        <dbReference type="SAM" id="MobiDB-lite"/>
    </source>
</evidence>
<dbReference type="InterPro" id="IPR012677">
    <property type="entry name" value="Nucleotide-bd_a/b_plait_sf"/>
</dbReference>
<evidence type="ECO:0000256" key="5">
    <source>
        <dbReference type="PROSITE-ProRule" id="PRU00176"/>
    </source>
</evidence>
<evidence type="ECO:0000256" key="2">
    <source>
        <dbReference type="ARBA" id="ARBA00007077"/>
    </source>
</evidence>
<dbReference type="InterPro" id="IPR035979">
    <property type="entry name" value="RBD_domain_sf"/>
</dbReference>
<feature type="non-terminal residue" evidence="8">
    <location>
        <position position="1"/>
    </location>
</feature>
<feature type="compositionally biased region" description="Basic and acidic residues" evidence="6">
    <location>
        <begin position="100"/>
        <end position="115"/>
    </location>
</feature>
<dbReference type="AlphaFoldDB" id="A0A1B6LZX2"/>
<dbReference type="GO" id="GO:0019843">
    <property type="term" value="F:rRNA binding"/>
    <property type="evidence" value="ECO:0007669"/>
    <property type="project" value="TreeGrafter"/>
</dbReference>
<feature type="compositionally biased region" description="Basic residues" evidence="6">
    <location>
        <begin position="85"/>
        <end position="94"/>
    </location>
</feature>
<dbReference type="EMBL" id="GEBQ01010744">
    <property type="protein sequence ID" value="JAT29233.1"/>
    <property type="molecule type" value="Transcribed_RNA"/>
</dbReference>
<dbReference type="Gene3D" id="3.30.70.330">
    <property type="match status" value="1"/>
</dbReference>
<dbReference type="GO" id="GO:0000463">
    <property type="term" value="P:maturation of LSU-rRNA from tricistronic rRNA transcript (SSU-rRNA, 5.8S rRNA, LSU-rRNA)"/>
    <property type="evidence" value="ECO:0007669"/>
    <property type="project" value="TreeGrafter"/>
</dbReference>
<evidence type="ECO:0000256" key="3">
    <source>
        <dbReference type="ARBA" id="ARBA00022884"/>
    </source>
</evidence>
<dbReference type="SUPFAM" id="SSF54928">
    <property type="entry name" value="RNA-binding domain, RBD"/>
    <property type="match status" value="1"/>
</dbReference>
<comment type="similarity">
    <text evidence="2">Belongs to the RRM RBM34 family.</text>
</comment>